<name>A0A8G1VHV4_9EURO</name>
<keyword evidence="2" id="KW-1185">Reference proteome</keyword>
<dbReference type="EMBL" id="KZ825083">
    <property type="protein sequence ID" value="RAH52612.1"/>
    <property type="molecule type" value="Genomic_DNA"/>
</dbReference>
<dbReference type="AlphaFoldDB" id="A0A8G1VHV4"/>
<protein>
    <submittedName>
        <fullName evidence="1">Uncharacterized protein</fullName>
    </submittedName>
</protein>
<evidence type="ECO:0000313" key="1">
    <source>
        <dbReference type="EMBL" id="RAH52612.1"/>
    </source>
</evidence>
<sequence>MTINCLQKAHILDHFIGPTPWPYHHSSLSDASLKLGRPTDQELGRITGMNSTTHVPPNYPSITPYVHYFTTSYGGVGDLGTTDMLACAFYAVVVVHSSHIRCLYEI</sequence>
<reference evidence="1 2" key="1">
    <citation type="submission" date="2018-02" db="EMBL/GenBank/DDBJ databases">
        <title>The genomes of Aspergillus section Nigri reveals drivers in fungal speciation.</title>
        <authorList>
            <consortium name="DOE Joint Genome Institute"/>
            <person name="Vesth T.C."/>
            <person name="Nybo J."/>
            <person name="Theobald S."/>
            <person name="Brandl J."/>
            <person name="Frisvad J.C."/>
            <person name="Nielsen K.F."/>
            <person name="Lyhne E.K."/>
            <person name="Kogle M.E."/>
            <person name="Kuo A."/>
            <person name="Riley R."/>
            <person name="Clum A."/>
            <person name="Nolan M."/>
            <person name="Lipzen A."/>
            <person name="Salamov A."/>
            <person name="Henrissat B."/>
            <person name="Wiebenga A."/>
            <person name="De vries R.P."/>
            <person name="Grigoriev I.V."/>
            <person name="Mortensen U.H."/>
            <person name="Andersen M.R."/>
            <person name="Baker S.E."/>
        </authorList>
    </citation>
    <scope>NUCLEOTIDE SEQUENCE [LARGE SCALE GENOMIC DNA]</scope>
    <source>
        <strain evidence="1 2">CBS 112811</strain>
    </source>
</reference>
<gene>
    <name evidence="1" type="ORF">BO85DRAFT_199913</name>
</gene>
<evidence type="ECO:0000313" key="2">
    <source>
        <dbReference type="Proteomes" id="UP000249526"/>
    </source>
</evidence>
<accession>A0A8G1VHV4</accession>
<dbReference type="GeneID" id="37157923"/>
<organism evidence="1 2">
    <name type="scientific">Aspergillus piperis CBS 112811</name>
    <dbReference type="NCBI Taxonomy" id="1448313"/>
    <lineage>
        <taxon>Eukaryota</taxon>
        <taxon>Fungi</taxon>
        <taxon>Dikarya</taxon>
        <taxon>Ascomycota</taxon>
        <taxon>Pezizomycotina</taxon>
        <taxon>Eurotiomycetes</taxon>
        <taxon>Eurotiomycetidae</taxon>
        <taxon>Eurotiales</taxon>
        <taxon>Aspergillaceae</taxon>
        <taxon>Aspergillus</taxon>
        <taxon>Aspergillus subgen. Circumdati</taxon>
    </lineage>
</organism>
<dbReference type="Proteomes" id="UP000249526">
    <property type="component" value="Unassembled WGS sequence"/>
</dbReference>
<proteinExistence type="predicted"/>
<dbReference type="RefSeq" id="XP_025510534.1">
    <property type="nucleotide sequence ID" value="XM_025654521.1"/>
</dbReference>